<sequence>SNYYINKFYQFKNENRIKNANYEDLEWIICEENDNGKIVNRNVYFPFQLRQEVNDILKSYTINLIKNAICINTVSAEIKVISNIIYNSNFFDKNMINEFEEYIDSLEVHSKVVAKDKAMKFISFIRSRVDDVYCDYLSTLPNDYSNKYVREVPDYTSILKFDYIVDKYIKESDDEKFYKYYPVFLWWKISSKIPLRPCEFMLLKKNSFYELSGKYYIVVRRLKPHGFVNRALKIRKTQEFRINKEIYELVQRVTNHKLHDSEFLLSKNLYANYYDKHTFNEGRIVNQPMTRGNLNKCLEDFYLDEIKAKFKLNLLNKKEAEKFQQISKKDFLSNYIVCLQLGDARHLAIINLVLQGTNSYLVREMCGHRDINSHAHYIDHAKTYITSKVLLLTELRKTELEVIAKNKQLNYIYRNRRNEKAVSYGLEKYKKVGEYYCRRYIGKDELFPFLCLTDCDECNDKVIKIQGRDLGLIENDINQNNLELERQIGILEIYIKDANIKNIIDKNKGKFFSESQQNVEEAANKLDYLIEQKANLEAEKFYNNIITD</sequence>
<evidence type="ECO:0008006" key="3">
    <source>
        <dbReference type="Google" id="ProtNLM"/>
    </source>
</evidence>
<proteinExistence type="predicted"/>
<reference evidence="1 2" key="1">
    <citation type="submission" date="2020-08" db="EMBL/GenBank/DDBJ databases">
        <title>A Genomic Blueprint of the Chicken Gut Microbiome.</title>
        <authorList>
            <person name="Gilroy R."/>
            <person name="Ravi A."/>
            <person name="Getino M."/>
            <person name="Pursley I."/>
            <person name="Horton D.L."/>
            <person name="Alikhan N.-F."/>
            <person name="Baker D."/>
            <person name="Gharbi K."/>
            <person name="Hall N."/>
            <person name="Watson M."/>
            <person name="Adriaenssens E.M."/>
            <person name="Foster-Nyarko E."/>
            <person name="Jarju S."/>
            <person name="Secka A."/>
            <person name="Antonio M."/>
            <person name="Oren A."/>
            <person name="Chaudhuri R."/>
            <person name="La Ragione R.M."/>
            <person name="Hildebrand F."/>
            <person name="Pallen M.J."/>
        </authorList>
    </citation>
    <scope>NUCLEOTIDE SEQUENCE [LARGE SCALE GENOMIC DNA]</scope>
    <source>
        <strain evidence="1 2">Sa3CVN1</strain>
    </source>
</reference>
<dbReference type="InterPro" id="IPR013762">
    <property type="entry name" value="Integrase-like_cat_sf"/>
</dbReference>
<dbReference type="EMBL" id="JACSRA010000063">
    <property type="protein sequence ID" value="MBD7913503.1"/>
    <property type="molecule type" value="Genomic_DNA"/>
</dbReference>
<keyword evidence="2" id="KW-1185">Reference proteome</keyword>
<organism evidence="1 2">
    <name type="scientific">Clostridium cibarium</name>
    <dbReference type="NCBI Taxonomy" id="2762247"/>
    <lineage>
        <taxon>Bacteria</taxon>
        <taxon>Bacillati</taxon>
        <taxon>Bacillota</taxon>
        <taxon>Clostridia</taxon>
        <taxon>Eubacteriales</taxon>
        <taxon>Clostridiaceae</taxon>
        <taxon>Clostridium</taxon>
    </lineage>
</organism>
<evidence type="ECO:0000313" key="2">
    <source>
        <dbReference type="Proteomes" id="UP000627781"/>
    </source>
</evidence>
<accession>A0ABR8PZB2</accession>
<evidence type="ECO:0000313" key="1">
    <source>
        <dbReference type="EMBL" id="MBD7913503.1"/>
    </source>
</evidence>
<gene>
    <name evidence="1" type="ORF">H9661_19330</name>
</gene>
<dbReference type="RefSeq" id="WP_191770435.1">
    <property type="nucleotide sequence ID" value="NZ_JACSRA010000063.1"/>
</dbReference>
<name>A0ABR8PZB2_9CLOT</name>
<feature type="non-terminal residue" evidence="1">
    <location>
        <position position="1"/>
    </location>
</feature>
<protein>
    <recommendedName>
        <fullName evidence="3">Site-specific integrase</fullName>
    </recommendedName>
</protein>
<comment type="caution">
    <text evidence="1">The sequence shown here is derived from an EMBL/GenBank/DDBJ whole genome shotgun (WGS) entry which is preliminary data.</text>
</comment>
<dbReference type="Gene3D" id="1.10.443.10">
    <property type="entry name" value="Intergrase catalytic core"/>
    <property type="match status" value="1"/>
</dbReference>
<dbReference type="Proteomes" id="UP000627781">
    <property type="component" value="Unassembled WGS sequence"/>
</dbReference>